<accession>A0A017HLF8</accession>
<comment type="similarity">
    <text evidence="2">Belongs to the bacterial solute-binding protein 1 family.</text>
</comment>
<evidence type="ECO:0000256" key="3">
    <source>
        <dbReference type="SAM" id="MobiDB-lite"/>
    </source>
</evidence>
<feature type="signal peptide" evidence="4">
    <location>
        <begin position="1"/>
        <end position="24"/>
    </location>
</feature>
<sequence length="334" mass="35341">MTRRLMGALGACSALGLLASVAVAQEAKTIQVATHYTEEQAAPLLECFRAYEAEHPGVTVEHQQTAYGDFLQTILTSRVGGTAPDIYNVYSVWVPQLAAAGTLEAPPQEMADFITQNYSPATVGAATIGGQLWGVPTELSVYALVYNRKLLEAAGTTEPPKTWAELREIAQKITRTNDQGNIDVGGYAYGTSVAEGVHPLYSQMFAAGVAPFAEDGRSTNLTSPQAVKILGDQAALFADGITSNAITTDNFASGAVGMQISANWNKFGWQEAFGDQFADTVGVAPIPHDEGPGGRCSIRSSGRWIRPRTPRTRPGTSCATSARRARTGSPARGG</sequence>
<name>A0A017HLF8_9RHOB</name>
<dbReference type="AlphaFoldDB" id="A0A017HLF8"/>
<dbReference type="HOGENOM" id="CLU_831244_0_0_5"/>
<comment type="subcellular location">
    <subcellularLocation>
        <location evidence="1">Periplasm</location>
    </subcellularLocation>
</comment>
<evidence type="ECO:0000256" key="4">
    <source>
        <dbReference type="SAM" id="SignalP"/>
    </source>
</evidence>
<keyword evidence="6" id="KW-1185">Reference proteome</keyword>
<protein>
    <submittedName>
        <fullName evidence="5">Uncharacterized protein</fullName>
    </submittedName>
</protein>
<reference evidence="5 6" key="1">
    <citation type="submission" date="2013-02" db="EMBL/GenBank/DDBJ databases">
        <authorList>
            <person name="Fiebig A."/>
            <person name="Goeker M."/>
            <person name="Klenk H.-P.P."/>
        </authorList>
    </citation>
    <scope>NUCLEOTIDE SEQUENCE [LARGE SCALE GENOMIC DNA]</scope>
    <source>
        <strain evidence="5 6">DSM 19309</strain>
    </source>
</reference>
<evidence type="ECO:0000256" key="2">
    <source>
        <dbReference type="ARBA" id="ARBA00008520"/>
    </source>
</evidence>
<dbReference type="InterPro" id="IPR050490">
    <property type="entry name" value="Bact_solute-bd_prot1"/>
</dbReference>
<dbReference type="EMBL" id="AOSK01000091">
    <property type="protein sequence ID" value="EYD75150.1"/>
    <property type="molecule type" value="Genomic_DNA"/>
</dbReference>
<evidence type="ECO:0000256" key="1">
    <source>
        <dbReference type="ARBA" id="ARBA00004418"/>
    </source>
</evidence>
<organism evidence="5 6">
    <name type="scientific">Rubellimicrobium mesophilum DSM 19309</name>
    <dbReference type="NCBI Taxonomy" id="442562"/>
    <lineage>
        <taxon>Bacteria</taxon>
        <taxon>Pseudomonadati</taxon>
        <taxon>Pseudomonadota</taxon>
        <taxon>Alphaproteobacteria</taxon>
        <taxon>Rhodobacterales</taxon>
        <taxon>Roseobacteraceae</taxon>
        <taxon>Rubellimicrobium</taxon>
    </lineage>
</organism>
<keyword evidence="4" id="KW-0732">Signal</keyword>
<dbReference type="Gene3D" id="3.40.190.10">
    <property type="entry name" value="Periplasmic binding protein-like II"/>
    <property type="match status" value="1"/>
</dbReference>
<dbReference type="PANTHER" id="PTHR43649:SF12">
    <property type="entry name" value="DIACETYLCHITOBIOSE BINDING PROTEIN DASA"/>
    <property type="match status" value="1"/>
</dbReference>
<evidence type="ECO:0000313" key="6">
    <source>
        <dbReference type="Proteomes" id="UP000019666"/>
    </source>
</evidence>
<dbReference type="OrthoDB" id="9803049at2"/>
<dbReference type="RefSeq" id="WP_037278034.1">
    <property type="nucleotide sequence ID" value="NZ_KK088553.1"/>
</dbReference>
<dbReference type="Pfam" id="PF01547">
    <property type="entry name" value="SBP_bac_1"/>
    <property type="match status" value="1"/>
</dbReference>
<dbReference type="Proteomes" id="UP000019666">
    <property type="component" value="Unassembled WGS sequence"/>
</dbReference>
<dbReference type="InterPro" id="IPR006059">
    <property type="entry name" value="SBP"/>
</dbReference>
<feature type="region of interest" description="Disordered" evidence="3">
    <location>
        <begin position="288"/>
        <end position="334"/>
    </location>
</feature>
<dbReference type="STRING" id="442562.Rumeso_03246"/>
<feature type="chain" id="PRO_5001492778" evidence="4">
    <location>
        <begin position="25"/>
        <end position="334"/>
    </location>
</feature>
<dbReference type="SUPFAM" id="SSF53850">
    <property type="entry name" value="Periplasmic binding protein-like II"/>
    <property type="match status" value="1"/>
</dbReference>
<comment type="caution">
    <text evidence="5">The sequence shown here is derived from an EMBL/GenBank/DDBJ whole genome shotgun (WGS) entry which is preliminary data.</text>
</comment>
<proteinExistence type="inferred from homology"/>
<gene>
    <name evidence="5" type="ORF">Rumeso_03246</name>
</gene>
<dbReference type="GO" id="GO:0042597">
    <property type="term" value="C:periplasmic space"/>
    <property type="evidence" value="ECO:0007669"/>
    <property type="project" value="UniProtKB-SubCell"/>
</dbReference>
<dbReference type="PANTHER" id="PTHR43649">
    <property type="entry name" value="ARABINOSE-BINDING PROTEIN-RELATED"/>
    <property type="match status" value="1"/>
</dbReference>
<evidence type="ECO:0000313" key="5">
    <source>
        <dbReference type="EMBL" id="EYD75150.1"/>
    </source>
</evidence>